<evidence type="ECO:0000256" key="2">
    <source>
        <dbReference type="ARBA" id="ARBA00005551"/>
    </source>
</evidence>
<keyword evidence="10" id="KW-1185">Reference proteome</keyword>
<gene>
    <name evidence="9" type="ORF">AKJ36_03555</name>
</gene>
<comment type="caution">
    <text evidence="9">The sequence shown here is derived from an EMBL/GenBank/DDBJ whole genome shotgun (WGS) entry which is preliminary data.</text>
</comment>
<comment type="subcellular location">
    <subcellularLocation>
        <location evidence="1">Membrane</location>
        <topology evidence="1">Multi-pass membrane protein</topology>
    </subcellularLocation>
</comment>
<dbReference type="GO" id="GO:0016020">
    <property type="term" value="C:membrane"/>
    <property type="evidence" value="ECO:0007669"/>
    <property type="project" value="UniProtKB-SubCell"/>
</dbReference>
<dbReference type="Proteomes" id="UP000070155">
    <property type="component" value="Unassembled WGS sequence"/>
</dbReference>
<accession>A0A133UIH8</accession>
<dbReference type="InterPro" id="IPR038770">
    <property type="entry name" value="Na+/solute_symporter_sf"/>
</dbReference>
<reference evidence="9 10" key="1">
    <citation type="journal article" date="2016" name="Sci. Rep.">
        <title>Metabolic traits of an uncultured archaeal lineage -MSBL1- from brine pools of the Red Sea.</title>
        <authorList>
            <person name="Mwirichia R."/>
            <person name="Alam I."/>
            <person name="Rashid M."/>
            <person name="Vinu M."/>
            <person name="Ba-Alawi W."/>
            <person name="Anthony Kamau A."/>
            <person name="Kamanda Ngugi D."/>
            <person name="Goker M."/>
            <person name="Klenk H.P."/>
            <person name="Bajic V."/>
            <person name="Stingl U."/>
        </authorList>
    </citation>
    <scope>NUCLEOTIDE SEQUENCE [LARGE SCALE GENOMIC DNA]</scope>
    <source>
        <strain evidence="9">SCGC-AAA259I07</strain>
    </source>
</reference>
<dbReference type="Pfam" id="PF00999">
    <property type="entry name" value="Na_H_Exchanger"/>
    <property type="match status" value="1"/>
</dbReference>
<evidence type="ECO:0000313" key="10">
    <source>
        <dbReference type="Proteomes" id="UP000070155"/>
    </source>
</evidence>
<dbReference type="PANTHER" id="PTHR42751">
    <property type="entry name" value="SODIUM/HYDROGEN EXCHANGER FAMILY/TRKA DOMAIN PROTEIN"/>
    <property type="match status" value="1"/>
</dbReference>
<dbReference type="PATRIC" id="fig|1698266.3.peg.892"/>
<feature type="transmembrane region" description="Helical" evidence="7">
    <location>
        <begin position="95"/>
        <end position="121"/>
    </location>
</feature>
<evidence type="ECO:0000256" key="5">
    <source>
        <dbReference type="ARBA" id="ARBA00022989"/>
    </source>
</evidence>
<sequence>MFATIALGGALATRLNQARIPVYIITGILVGPYVLGRVGLPYVGTTTGVSYFIEMGAELGIIFLLFFLGLEFSLQRLLEHKDKIMKAGFLDLTNLIAGTVLGYFILKSLIGALLIGGIVYISSSAIIT</sequence>
<protein>
    <submittedName>
        <fullName evidence="9">Sodium:proton antiporter</fullName>
    </submittedName>
</protein>
<keyword evidence="6 7" id="KW-0472">Membrane</keyword>
<keyword evidence="4 7" id="KW-0812">Transmembrane</keyword>
<dbReference type="GO" id="GO:1902600">
    <property type="term" value="P:proton transmembrane transport"/>
    <property type="evidence" value="ECO:0007669"/>
    <property type="project" value="InterPro"/>
</dbReference>
<organism evidence="9 10">
    <name type="scientific">candidate division MSBL1 archaeon SCGC-AAA259I07</name>
    <dbReference type="NCBI Taxonomy" id="1698266"/>
    <lineage>
        <taxon>Archaea</taxon>
        <taxon>Methanobacteriati</taxon>
        <taxon>Methanobacteriota</taxon>
        <taxon>candidate division MSBL1</taxon>
    </lineage>
</organism>
<dbReference type="EMBL" id="LHXQ01000077">
    <property type="protein sequence ID" value="KXA94051.1"/>
    <property type="molecule type" value="Genomic_DNA"/>
</dbReference>
<keyword evidence="5 7" id="KW-1133">Transmembrane helix</keyword>
<dbReference type="InterPro" id="IPR006153">
    <property type="entry name" value="Cation/H_exchanger_TM"/>
</dbReference>
<evidence type="ECO:0000256" key="6">
    <source>
        <dbReference type="ARBA" id="ARBA00023136"/>
    </source>
</evidence>
<evidence type="ECO:0000256" key="7">
    <source>
        <dbReference type="SAM" id="Phobius"/>
    </source>
</evidence>
<feature type="transmembrane region" description="Helical" evidence="7">
    <location>
        <begin position="20"/>
        <end position="40"/>
    </location>
</feature>
<keyword evidence="3" id="KW-0813">Transport</keyword>
<comment type="similarity">
    <text evidence="2">Belongs to the monovalent cation:proton antiporter 2 (CPA2) transporter (TC 2.A.37) family.</text>
</comment>
<feature type="transmembrane region" description="Helical" evidence="7">
    <location>
        <begin position="52"/>
        <end position="74"/>
    </location>
</feature>
<evidence type="ECO:0000313" key="9">
    <source>
        <dbReference type="EMBL" id="KXA94051.1"/>
    </source>
</evidence>
<name>A0A133UIH8_9EURY</name>
<dbReference type="GO" id="GO:0015297">
    <property type="term" value="F:antiporter activity"/>
    <property type="evidence" value="ECO:0007669"/>
    <property type="project" value="InterPro"/>
</dbReference>
<evidence type="ECO:0000256" key="3">
    <source>
        <dbReference type="ARBA" id="ARBA00022448"/>
    </source>
</evidence>
<evidence type="ECO:0000259" key="8">
    <source>
        <dbReference type="Pfam" id="PF00999"/>
    </source>
</evidence>
<dbReference type="AlphaFoldDB" id="A0A133UIH8"/>
<feature type="non-terminal residue" evidence="9">
    <location>
        <position position="128"/>
    </location>
</feature>
<evidence type="ECO:0000256" key="4">
    <source>
        <dbReference type="ARBA" id="ARBA00022692"/>
    </source>
</evidence>
<evidence type="ECO:0000256" key="1">
    <source>
        <dbReference type="ARBA" id="ARBA00004141"/>
    </source>
</evidence>
<proteinExistence type="inferred from homology"/>
<dbReference type="PANTHER" id="PTHR42751:SF6">
    <property type="entry name" value="CONSERVED INTEGRAL MEMBRANE TRANSPORT PROTEIN-RELATED"/>
    <property type="match status" value="1"/>
</dbReference>
<feature type="domain" description="Cation/H+ exchanger transmembrane" evidence="8">
    <location>
        <begin position="3"/>
        <end position="127"/>
    </location>
</feature>
<dbReference type="Gene3D" id="1.20.1530.20">
    <property type="match status" value="1"/>
</dbReference>